<dbReference type="SUPFAM" id="SSF53756">
    <property type="entry name" value="UDP-Glycosyltransferase/glycogen phosphorylase"/>
    <property type="match status" value="1"/>
</dbReference>
<evidence type="ECO:0000256" key="1">
    <source>
        <dbReference type="ARBA" id="ARBA00022676"/>
    </source>
</evidence>
<dbReference type="PANTHER" id="PTHR30160">
    <property type="entry name" value="TETRAACYLDISACCHARIDE 4'-KINASE-RELATED"/>
    <property type="match status" value="1"/>
</dbReference>
<dbReference type="RefSeq" id="WP_314510248.1">
    <property type="nucleotide sequence ID" value="NZ_JASJOU010000002.1"/>
</dbReference>
<gene>
    <name evidence="3" type="ORF">QNI22_08680</name>
</gene>
<dbReference type="PANTHER" id="PTHR30160:SF1">
    <property type="entry name" value="LIPOPOLYSACCHARIDE 1,2-N-ACETYLGLUCOSAMINETRANSFERASE-RELATED"/>
    <property type="match status" value="1"/>
</dbReference>
<reference evidence="3" key="1">
    <citation type="submission" date="2023-05" db="EMBL/GenBank/DDBJ databases">
        <authorList>
            <person name="Zhang X."/>
        </authorList>
    </citation>
    <scope>NUCLEOTIDE SEQUENCE</scope>
    <source>
        <strain evidence="3">BD1B2-1</strain>
    </source>
</reference>
<evidence type="ECO:0000256" key="2">
    <source>
        <dbReference type="ARBA" id="ARBA00022679"/>
    </source>
</evidence>
<dbReference type="GO" id="GO:0009244">
    <property type="term" value="P:lipopolysaccharide core region biosynthetic process"/>
    <property type="evidence" value="ECO:0007669"/>
    <property type="project" value="TreeGrafter"/>
</dbReference>
<keyword evidence="1 3" id="KW-0328">Glycosyltransferase</keyword>
<dbReference type="AlphaFoldDB" id="A0AAE3R312"/>
<name>A0AAE3R312_9BACT</name>
<dbReference type="EC" id="2.4.-.-" evidence="3"/>
<dbReference type="InterPro" id="IPR002201">
    <property type="entry name" value="Glyco_trans_9"/>
</dbReference>
<comment type="caution">
    <text evidence="3">The sequence shown here is derived from an EMBL/GenBank/DDBJ whole genome shotgun (WGS) entry which is preliminary data.</text>
</comment>
<keyword evidence="4" id="KW-1185">Reference proteome</keyword>
<organism evidence="3 4">
    <name type="scientific">Xanthocytophaga agilis</name>
    <dbReference type="NCBI Taxonomy" id="3048010"/>
    <lineage>
        <taxon>Bacteria</taxon>
        <taxon>Pseudomonadati</taxon>
        <taxon>Bacteroidota</taxon>
        <taxon>Cytophagia</taxon>
        <taxon>Cytophagales</taxon>
        <taxon>Rhodocytophagaceae</taxon>
        <taxon>Xanthocytophaga</taxon>
    </lineage>
</organism>
<proteinExistence type="predicted"/>
<dbReference type="GO" id="GO:0008713">
    <property type="term" value="F:ADP-heptose-lipopolysaccharide heptosyltransferase activity"/>
    <property type="evidence" value="ECO:0007669"/>
    <property type="project" value="TreeGrafter"/>
</dbReference>
<accession>A0AAE3R312</accession>
<dbReference type="GO" id="GO:0005829">
    <property type="term" value="C:cytosol"/>
    <property type="evidence" value="ECO:0007669"/>
    <property type="project" value="TreeGrafter"/>
</dbReference>
<dbReference type="EMBL" id="JASJOU010000002">
    <property type="protein sequence ID" value="MDJ1500719.1"/>
    <property type="molecule type" value="Genomic_DNA"/>
</dbReference>
<dbReference type="Proteomes" id="UP001232063">
    <property type="component" value="Unassembled WGS sequence"/>
</dbReference>
<dbReference type="Pfam" id="PF01075">
    <property type="entry name" value="Glyco_transf_9"/>
    <property type="match status" value="1"/>
</dbReference>
<dbReference type="CDD" id="cd03789">
    <property type="entry name" value="GT9_LPS_heptosyltransferase"/>
    <property type="match status" value="1"/>
</dbReference>
<dbReference type="InterPro" id="IPR051199">
    <property type="entry name" value="LPS_LOS_Heptosyltrfase"/>
</dbReference>
<evidence type="ECO:0000313" key="4">
    <source>
        <dbReference type="Proteomes" id="UP001232063"/>
    </source>
</evidence>
<evidence type="ECO:0000313" key="3">
    <source>
        <dbReference type="EMBL" id="MDJ1500719.1"/>
    </source>
</evidence>
<sequence>MKVLIIRFSAIGDIVLASPAIRCLRKSFPDAEIHFLTKKSFKAVTEANPYVNRFYYYDKSVRELLPELKQASFDYIIDLQNNGRSLRIKKALPAKAYTINKLNIQKFLLTTFRLDFMPKRHITQRSLDVIREIGAEDDGLGLDYFVPIADEVNWTTLPVTHQQGYVAIVIGASYPTKKMPVHKLKELCTKLPFPVVLLGGKEESKEGEQIASVDSAKVFNGCGKFNLNQSADMVRKSTLVISHDTGLQYVASAFQKPTLAIWGSTSPKLDVEPYYGSSFQNTGQLPMYENIQVPGLKCQPCSKYGNRRCPLGHFNCMEKQDIDLIVAKVQAKISDLQVVLPKYKTEVS</sequence>
<dbReference type="Gene3D" id="3.40.50.2000">
    <property type="entry name" value="Glycogen Phosphorylase B"/>
    <property type="match status" value="2"/>
</dbReference>
<protein>
    <submittedName>
        <fullName evidence="3">Glycosyltransferase family 9 protein</fullName>
        <ecNumber evidence="3">2.4.-.-</ecNumber>
    </submittedName>
</protein>
<keyword evidence="2 3" id="KW-0808">Transferase</keyword>